<dbReference type="PANTHER" id="PTHR33116:SF70">
    <property type="entry name" value="NON-LTR RETROELEMENT REVERSE TRANSCRIPTASE-LIKE PROTEIN"/>
    <property type="match status" value="1"/>
</dbReference>
<dbReference type="AlphaFoldDB" id="A0ABD2XX02"/>
<sequence length="201" mass="22772">MAFDDDIILLTKIFVSSIATVKSILDEFTSISSLANSTEKSRILFSRNTPNNATDDICSFLKIGHTTDLGKYLGFLNGQKRLFARHLQFIIDKVRSRLARWQSSMESFAGRKTIIQEVTSAIPSYYMQCLSLPKTVCENIDKANRVVLWGGSEHKRETSLVGWEKVICPEDLGGIGIRKTRLANEASFSKLNWRLYKKDEV</sequence>
<evidence type="ECO:0000313" key="2">
    <source>
        <dbReference type="Proteomes" id="UP001630127"/>
    </source>
</evidence>
<evidence type="ECO:0000313" key="1">
    <source>
        <dbReference type="EMBL" id="KAL3498092.1"/>
    </source>
</evidence>
<reference evidence="1 2" key="1">
    <citation type="submission" date="2024-11" db="EMBL/GenBank/DDBJ databases">
        <title>A near-complete genome assembly of Cinchona calisaya.</title>
        <authorList>
            <person name="Lian D.C."/>
            <person name="Zhao X.W."/>
            <person name="Wei L."/>
        </authorList>
    </citation>
    <scope>NUCLEOTIDE SEQUENCE [LARGE SCALE GENOMIC DNA]</scope>
    <source>
        <tissue evidence="1">Nenye</tissue>
    </source>
</reference>
<keyword evidence="2" id="KW-1185">Reference proteome</keyword>
<dbReference type="Proteomes" id="UP001630127">
    <property type="component" value="Unassembled WGS sequence"/>
</dbReference>
<proteinExistence type="predicted"/>
<dbReference type="EMBL" id="JBJUIK010000017">
    <property type="protein sequence ID" value="KAL3498092.1"/>
    <property type="molecule type" value="Genomic_DNA"/>
</dbReference>
<evidence type="ECO:0008006" key="3">
    <source>
        <dbReference type="Google" id="ProtNLM"/>
    </source>
</evidence>
<organism evidence="1 2">
    <name type="scientific">Cinchona calisaya</name>
    <dbReference type="NCBI Taxonomy" id="153742"/>
    <lineage>
        <taxon>Eukaryota</taxon>
        <taxon>Viridiplantae</taxon>
        <taxon>Streptophyta</taxon>
        <taxon>Embryophyta</taxon>
        <taxon>Tracheophyta</taxon>
        <taxon>Spermatophyta</taxon>
        <taxon>Magnoliopsida</taxon>
        <taxon>eudicotyledons</taxon>
        <taxon>Gunneridae</taxon>
        <taxon>Pentapetalae</taxon>
        <taxon>asterids</taxon>
        <taxon>lamiids</taxon>
        <taxon>Gentianales</taxon>
        <taxon>Rubiaceae</taxon>
        <taxon>Cinchonoideae</taxon>
        <taxon>Cinchoneae</taxon>
        <taxon>Cinchona</taxon>
    </lineage>
</organism>
<name>A0ABD2XX02_9GENT</name>
<dbReference type="PANTHER" id="PTHR33116">
    <property type="entry name" value="REVERSE TRANSCRIPTASE ZINC-BINDING DOMAIN-CONTAINING PROTEIN-RELATED-RELATED"/>
    <property type="match status" value="1"/>
</dbReference>
<accession>A0ABD2XX02</accession>
<gene>
    <name evidence="1" type="ORF">ACH5RR_040824</name>
</gene>
<protein>
    <recommendedName>
        <fullName evidence="3">Reverse transcriptase</fullName>
    </recommendedName>
</protein>
<comment type="caution">
    <text evidence="1">The sequence shown here is derived from an EMBL/GenBank/DDBJ whole genome shotgun (WGS) entry which is preliminary data.</text>
</comment>